<feature type="domain" description="Cytidyltransferase-like" evidence="14">
    <location>
        <begin position="362"/>
        <end position="481"/>
    </location>
</feature>
<dbReference type="GO" id="GO:0005524">
    <property type="term" value="F:ATP binding"/>
    <property type="evidence" value="ECO:0007669"/>
    <property type="project" value="UniProtKB-UniRule"/>
</dbReference>
<comment type="catalytic activity">
    <reaction evidence="11 12">
        <text>D-glycero-beta-D-manno-heptose 1-phosphate + ATP + H(+) = ADP-D-glycero-beta-D-manno-heptose + diphosphate</text>
        <dbReference type="Rhea" id="RHEA:27465"/>
        <dbReference type="ChEBI" id="CHEBI:15378"/>
        <dbReference type="ChEBI" id="CHEBI:30616"/>
        <dbReference type="ChEBI" id="CHEBI:33019"/>
        <dbReference type="ChEBI" id="CHEBI:59967"/>
        <dbReference type="ChEBI" id="CHEBI:61593"/>
        <dbReference type="EC" id="2.7.7.70"/>
    </reaction>
</comment>
<feature type="region of interest" description="Cytidylyltransferase" evidence="12">
    <location>
        <begin position="362"/>
        <end position="494"/>
    </location>
</feature>
<feature type="active site" evidence="12">
    <location>
        <position position="278"/>
    </location>
</feature>
<dbReference type="OrthoDB" id="9802794at2"/>
<accession>A0A1G9XYU8</accession>
<dbReference type="InterPro" id="IPR011913">
    <property type="entry name" value="RfaE_dom_I"/>
</dbReference>
<dbReference type="PANTHER" id="PTHR46969:SF1">
    <property type="entry name" value="BIFUNCTIONAL PROTEIN HLDE"/>
    <property type="match status" value="1"/>
</dbReference>
<evidence type="ECO:0000313" key="15">
    <source>
        <dbReference type="EMBL" id="SDN01959.1"/>
    </source>
</evidence>
<dbReference type="SUPFAM" id="SSF53613">
    <property type="entry name" value="Ribokinase-like"/>
    <property type="match status" value="1"/>
</dbReference>
<dbReference type="GO" id="GO:0009244">
    <property type="term" value="P:lipopolysaccharide core region biosynthetic process"/>
    <property type="evidence" value="ECO:0007669"/>
    <property type="project" value="UniProtKB-UniPathway"/>
</dbReference>
<dbReference type="EC" id="2.7.1.167" evidence="12"/>
<comment type="similarity">
    <text evidence="12">In the N-terminal section; belongs to the carbohydrate kinase PfkB family.</text>
</comment>
<evidence type="ECO:0000256" key="2">
    <source>
        <dbReference type="ARBA" id="ARBA00003753"/>
    </source>
</evidence>
<evidence type="ECO:0000256" key="10">
    <source>
        <dbReference type="ARBA" id="ARBA00023277"/>
    </source>
</evidence>
<dbReference type="PANTHER" id="PTHR46969">
    <property type="entry name" value="BIFUNCTIONAL PROTEIN HLDE"/>
    <property type="match status" value="1"/>
</dbReference>
<feature type="binding site" evidence="12">
    <location>
        <begin position="207"/>
        <end position="210"/>
    </location>
    <ligand>
        <name>ATP</name>
        <dbReference type="ChEBI" id="CHEBI:30616"/>
    </ligand>
</feature>
<evidence type="ECO:0000256" key="4">
    <source>
        <dbReference type="ARBA" id="ARBA00022679"/>
    </source>
</evidence>
<evidence type="ECO:0000256" key="6">
    <source>
        <dbReference type="ARBA" id="ARBA00022741"/>
    </source>
</evidence>
<dbReference type="InterPro" id="IPR029056">
    <property type="entry name" value="Ribokinase-like"/>
</dbReference>
<evidence type="ECO:0000256" key="9">
    <source>
        <dbReference type="ARBA" id="ARBA00023268"/>
    </source>
</evidence>
<dbReference type="InterPro" id="IPR004821">
    <property type="entry name" value="Cyt_trans-like"/>
</dbReference>
<dbReference type="Gene3D" id="3.40.50.620">
    <property type="entry name" value="HUPs"/>
    <property type="match status" value="1"/>
</dbReference>
<name>A0A1G9XYU8_9FIRM</name>
<keyword evidence="5 12" id="KW-0548">Nucleotidyltransferase</keyword>
<dbReference type="GO" id="GO:0005829">
    <property type="term" value="C:cytosol"/>
    <property type="evidence" value="ECO:0007669"/>
    <property type="project" value="TreeGrafter"/>
</dbReference>
<evidence type="ECO:0000256" key="7">
    <source>
        <dbReference type="ARBA" id="ARBA00022777"/>
    </source>
</evidence>
<evidence type="ECO:0000256" key="3">
    <source>
        <dbReference type="ARBA" id="ARBA00004713"/>
    </source>
</evidence>
<dbReference type="STRING" id="349095.SAMN05660299_01949"/>
<dbReference type="InterPro" id="IPR023030">
    <property type="entry name" value="Bifunc_HldE"/>
</dbReference>
<gene>
    <name evidence="12" type="primary">hldE</name>
    <name evidence="15" type="ORF">SAMN05660299_01949</name>
</gene>
<organism evidence="15 16">
    <name type="scientific">Megasphaera paucivorans</name>
    <dbReference type="NCBI Taxonomy" id="349095"/>
    <lineage>
        <taxon>Bacteria</taxon>
        <taxon>Bacillati</taxon>
        <taxon>Bacillota</taxon>
        <taxon>Negativicutes</taxon>
        <taxon>Veillonellales</taxon>
        <taxon>Veillonellaceae</taxon>
        <taxon>Megasphaera</taxon>
    </lineage>
</organism>
<dbReference type="GO" id="GO:0033785">
    <property type="term" value="F:heptose 7-phosphate kinase activity"/>
    <property type="evidence" value="ECO:0007669"/>
    <property type="project" value="UniProtKB-UniRule"/>
</dbReference>
<feature type="domain" description="Carbohydrate kinase PfkB" evidence="13">
    <location>
        <begin position="18"/>
        <end position="315"/>
    </location>
</feature>
<dbReference type="UniPathway" id="UPA00958"/>
<keyword evidence="16" id="KW-1185">Reference proteome</keyword>
<keyword evidence="9 12" id="KW-0511">Multifunctional enzyme</keyword>
<comment type="function">
    <text evidence="1 12">Catalyzes the phosphorylation of D-glycero-D-manno-heptose 7-phosphate at the C-1 position to selectively form D-glycero-beta-D-manno-heptose-1,7-bisphosphate.</text>
</comment>
<sequence length="494" mass="54275">MTESYIDNFLNKLLPNLRIAVIGDVMVDRYVFGKVERISPEAPVPVNKVSHITSALGGAANVASNLANLECRVFLAGLMGTDEYGTVLQKLLTDAHIDGSGVISRTGHATTTKLRVLGSRQQMLRLDFEEITTLESDEEQMLLQWLQERIQDGLDGIIISDYGKGVLTDTVSSGVISIARKAGIPVLVDPKGTDWSKYNGADFVTPNMKEISDCIGYTVANAGGDVIEAAMKLHERYDFAHLMVTRSEKGITVIGKDGKVWSNPATAQEVFDVSGAGDTVAAAFLTSIAAKLSVRTSLQIANSAAGVVVAKVGTYPIHRSELLQLWHQWRPNRRWAPYESLSCREMAGKIRQWQQNGEIVVFTNGCFDILHRGHILYLQQAAMLGQHLVIGLNSDESVHRLKGEARPLVQQNDRAVLLSALACVDDVVIFNEDTPKELLAILRPDILVKGGDYKADEVIGREYVKRVEIISFEEGYSTTNIIDKITNMVRKGIL</sequence>
<dbReference type="HAMAP" id="MF_01603">
    <property type="entry name" value="HldE"/>
    <property type="match status" value="1"/>
</dbReference>
<dbReference type="Pfam" id="PF01467">
    <property type="entry name" value="CTP_transf_like"/>
    <property type="match status" value="1"/>
</dbReference>
<dbReference type="PROSITE" id="PS00584">
    <property type="entry name" value="PFKB_KINASES_2"/>
    <property type="match status" value="1"/>
</dbReference>
<dbReference type="NCBIfam" id="TIGR02198">
    <property type="entry name" value="rfaE_dom_I"/>
    <property type="match status" value="1"/>
</dbReference>
<dbReference type="FunFam" id="3.40.1190.20:FF:000002">
    <property type="entry name" value="Bifunctional protein HldE"/>
    <property type="match status" value="1"/>
</dbReference>
<dbReference type="SUPFAM" id="SSF52374">
    <property type="entry name" value="Nucleotidylyl transferase"/>
    <property type="match status" value="1"/>
</dbReference>
<proteinExistence type="inferred from homology"/>
<comment type="function">
    <text evidence="2 12">Catalyzes the ADP transfer from ATP to D-glycero-beta-D-manno-heptose 1-phosphate, yielding ADP-D-glycero-beta-D-manno-heptose.</text>
</comment>
<dbReference type="EMBL" id="FNHQ01000020">
    <property type="protein sequence ID" value="SDN01959.1"/>
    <property type="molecule type" value="Genomic_DNA"/>
</dbReference>
<reference evidence="15 16" key="1">
    <citation type="submission" date="2016-10" db="EMBL/GenBank/DDBJ databases">
        <authorList>
            <person name="de Groot N.N."/>
        </authorList>
    </citation>
    <scope>NUCLEOTIDE SEQUENCE [LARGE SCALE GENOMIC DNA]</scope>
    <source>
        <strain evidence="15 16">DSM 16981</strain>
    </source>
</reference>
<dbReference type="InterPro" id="IPR002173">
    <property type="entry name" value="Carboh/pur_kinase_PfkB_CS"/>
</dbReference>
<evidence type="ECO:0000256" key="11">
    <source>
        <dbReference type="ARBA" id="ARBA00047428"/>
    </source>
</evidence>
<feature type="region of interest" description="Ribokinase" evidence="12">
    <location>
        <begin position="1"/>
        <end position="336"/>
    </location>
</feature>
<protein>
    <recommendedName>
        <fullName evidence="12">Bifunctional protein HldE</fullName>
    </recommendedName>
    <domain>
        <recommendedName>
            <fullName evidence="12">D-beta-D-heptose 7-phosphate kinase</fullName>
            <ecNumber evidence="12">2.7.1.167</ecNumber>
        </recommendedName>
        <alternativeName>
            <fullName evidence="12">D-beta-D-heptose 7-phosphotransferase</fullName>
        </alternativeName>
        <alternativeName>
            <fullName evidence="12">D-glycero-beta-D-manno-heptose-7-phosphate kinase</fullName>
        </alternativeName>
    </domain>
    <domain>
        <recommendedName>
            <fullName evidence="12">D-beta-D-heptose 1-phosphate adenylyltransferase</fullName>
            <ecNumber evidence="12">2.7.7.70</ecNumber>
        </recommendedName>
        <alternativeName>
            <fullName evidence="12">D-glycero-beta-D-manno-heptose 1-phosphate adenylyltransferase</fullName>
        </alternativeName>
    </domain>
</protein>
<dbReference type="UniPathway" id="UPA00356">
    <property type="reaction ID" value="UER00437"/>
</dbReference>
<comment type="pathway">
    <text evidence="12">Nucleotide-sugar biosynthesis; ADP-L-glycero-beta-D-manno-heptose biosynthesis; ADP-L-glycero-beta-D-manno-heptose from D-glycero-beta-D-manno-heptose 7-phosphate: step 1/4.</text>
</comment>
<evidence type="ECO:0000259" key="13">
    <source>
        <dbReference type="Pfam" id="PF00294"/>
    </source>
</evidence>
<keyword evidence="10 12" id="KW-0119">Carbohydrate metabolism</keyword>
<dbReference type="Gene3D" id="3.40.1190.20">
    <property type="match status" value="1"/>
</dbReference>
<dbReference type="NCBIfam" id="TIGR00125">
    <property type="entry name" value="cyt_tran_rel"/>
    <property type="match status" value="1"/>
</dbReference>
<evidence type="ECO:0000256" key="12">
    <source>
        <dbReference type="HAMAP-Rule" id="MF_01603"/>
    </source>
</evidence>
<dbReference type="InterPro" id="IPR011611">
    <property type="entry name" value="PfkB_dom"/>
</dbReference>
<dbReference type="Pfam" id="PF00294">
    <property type="entry name" value="PfkB"/>
    <property type="match status" value="1"/>
</dbReference>
<keyword evidence="4 12" id="KW-0808">Transferase</keyword>
<dbReference type="InterPro" id="IPR014729">
    <property type="entry name" value="Rossmann-like_a/b/a_fold"/>
</dbReference>
<comment type="catalytic activity">
    <reaction evidence="12">
        <text>D-glycero-beta-D-manno-heptose 7-phosphate + ATP = D-glycero-beta-D-manno-heptose 1,7-bisphosphate + ADP + H(+)</text>
        <dbReference type="Rhea" id="RHEA:27473"/>
        <dbReference type="ChEBI" id="CHEBI:15378"/>
        <dbReference type="ChEBI" id="CHEBI:30616"/>
        <dbReference type="ChEBI" id="CHEBI:60204"/>
        <dbReference type="ChEBI" id="CHEBI:60208"/>
        <dbReference type="ChEBI" id="CHEBI:456216"/>
        <dbReference type="EC" id="2.7.1.167"/>
    </reaction>
</comment>
<comment type="pathway">
    <text evidence="3">Bacterial outer membrane biogenesis; LPS core biosynthesis.</text>
</comment>
<dbReference type="EC" id="2.7.7.70" evidence="12"/>
<evidence type="ECO:0000259" key="14">
    <source>
        <dbReference type="Pfam" id="PF01467"/>
    </source>
</evidence>
<dbReference type="GO" id="GO:0097171">
    <property type="term" value="P:ADP-L-glycero-beta-D-manno-heptose biosynthetic process"/>
    <property type="evidence" value="ECO:0007669"/>
    <property type="project" value="UniProtKB-UniPathway"/>
</dbReference>
<evidence type="ECO:0000256" key="8">
    <source>
        <dbReference type="ARBA" id="ARBA00022840"/>
    </source>
</evidence>
<dbReference type="GO" id="GO:0033786">
    <property type="term" value="F:heptose-1-phosphate adenylyltransferase activity"/>
    <property type="evidence" value="ECO:0007669"/>
    <property type="project" value="UniProtKB-UniRule"/>
</dbReference>
<comment type="pathway">
    <text evidence="12">Nucleotide-sugar biosynthesis; ADP-L-glycero-beta-D-manno-heptose biosynthesis; ADP-L-glycero-beta-D-manno-heptose from D-glycero-beta-D-manno-heptose 7-phosphate: step 3/4.</text>
</comment>
<dbReference type="CDD" id="cd01172">
    <property type="entry name" value="RfaE_like"/>
    <property type="match status" value="1"/>
</dbReference>
<dbReference type="Proteomes" id="UP000199309">
    <property type="component" value="Unassembled WGS sequence"/>
</dbReference>
<dbReference type="GO" id="GO:0016773">
    <property type="term" value="F:phosphotransferase activity, alcohol group as acceptor"/>
    <property type="evidence" value="ECO:0007669"/>
    <property type="project" value="InterPro"/>
</dbReference>
<dbReference type="RefSeq" id="WP_091651215.1">
    <property type="nucleotide sequence ID" value="NZ_FNHQ01000020.1"/>
</dbReference>
<comment type="subunit">
    <text evidence="12">Homodimer.</text>
</comment>
<keyword evidence="7 12" id="KW-0418">Kinase</keyword>
<evidence type="ECO:0000256" key="5">
    <source>
        <dbReference type="ARBA" id="ARBA00022695"/>
    </source>
</evidence>
<keyword evidence="6 12" id="KW-0547">Nucleotide-binding</keyword>
<comment type="similarity">
    <text evidence="12">In the C-terminal section; belongs to the cytidylyltransferase family.</text>
</comment>
<dbReference type="NCBIfam" id="TIGR02199">
    <property type="entry name" value="rfaE_dom_II"/>
    <property type="match status" value="1"/>
</dbReference>
<keyword evidence="8 12" id="KW-0067">ATP-binding</keyword>
<evidence type="ECO:0000313" key="16">
    <source>
        <dbReference type="Proteomes" id="UP000199309"/>
    </source>
</evidence>
<evidence type="ECO:0000256" key="1">
    <source>
        <dbReference type="ARBA" id="ARBA00002319"/>
    </source>
</evidence>
<dbReference type="AlphaFoldDB" id="A0A1G9XYU8"/>
<dbReference type="InterPro" id="IPR011914">
    <property type="entry name" value="RfaE_dom_II"/>
</dbReference>